<evidence type="ECO:0000256" key="5">
    <source>
        <dbReference type="ARBA" id="ARBA00022801"/>
    </source>
</evidence>
<dbReference type="InterPro" id="IPR027417">
    <property type="entry name" value="P-loop_NTPase"/>
</dbReference>
<proteinExistence type="predicted"/>
<name>A0ABR3YEF1_9EURO</name>
<dbReference type="InterPro" id="IPR046541">
    <property type="entry name" value="DUF6606"/>
</dbReference>
<comment type="catalytic activity">
    <reaction evidence="1">
        <text>Thiol-dependent hydrolysis of ester, thioester, amide, peptide and isopeptide bonds formed by the C-terminal Gly of ubiquitin (a 76-residue protein attached to proteins as an intracellular targeting signal).</text>
        <dbReference type="EC" id="3.4.19.12"/>
    </reaction>
</comment>
<keyword evidence="3" id="KW-0645">Protease</keyword>
<evidence type="ECO:0000256" key="1">
    <source>
        <dbReference type="ARBA" id="ARBA00000707"/>
    </source>
</evidence>
<evidence type="ECO:0000259" key="10">
    <source>
        <dbReference type="Pfam" id="PF20255"/>
    </source>
</evidence>
<dbReference type="Pfam" id="PF12359">
    <property type="entry name" value="DUF3645"/>
    <property type="match status" value="1"/>
</dbReference>
<feature type="compositionally biased region" description="Acidic residues" evidence="7">
    <location>
        <begin position="2863"/>
        <end position="2884"/>
    </location>
</feature>
<dbReference type="Pfam" id="PF12340">
    <property type="entry name" value="DUF3638"/>
    <property type="match status" value="1"/>
</dbReference>
<evidence type="ECO:0000256" key="4">
    <source>
        <dbReference type="ARBA" id="ARBA00022786"/>
    </source>
</evidence>
<feature type="domain" description="DUF3638" evidence="8">
    <location>
        <begin position="2047"/>
        <end position="2270"/>
    </location>
</feature>
<dbReference type="EMBL" id="JAVDPF010000001">
    <property type="protein sequence ID" value="KAL1886622.1"/>
    <property type="molecule type" value="Genomic_DNA"/>
</dbReference>
<dbReference type="EC" id="3.4.19.12" evidence="2"/>
<evidence type="ECO:0000259" key="8">
    <source>
        <dbReference type="Pfam" id="PF12340"/>
    </source>
</evidence>
<evidence type="ECO:0000313" key="12">
    <source>
        <dbReference type="Proteomes" id="UP001583193"/>
    </source>
</evidence>
<keyword evidence="4" id="KW-0833">Ubl conjugation pathway</keyword>
<feature type="region of interest" description="Disordered" evidence="7">
    <location>
        <begin position="2854"/>
        <end position="2886"/>
    </location>
</feature>
<keyword evidence="6" id="KW-0788">Thiol protease</keyword>
<evidence type="ECO:0000256" key="7">
    <source>
        <dbReference type="SAM" id="MobiDB-lite"/>
    </source>
</evidence>
<evidence type="ECO:0000259" key="9">
    <source>
        <dbReference type="Pfam" id="PF12359"/>
    </source>
</evidence>
<evidence type="ECO:0000256" key="3">
    <source>
        <dbReference type="ARBA" id="ARBA00022670"/>
    </source>
</evidence>
<evidence type="ECO:0000256" key="6">
    <source>
        <dbReference type="ARBA" id="ARBA00022807"/>
    </source>
</evidence>
<dbReference type="InterPro" id="IPR022099">
    <property type="entry name" value="DUF3638"/>
</dbReference>
<accession>A0ABR3YEF1</accession>
<sequence>MAEERNLQVLLRVFNHIAFPPNLPGEADHEGVTEDVRFDLLDRLLAAVNVLNKASGTEYTTIWEESIKKSLKVCRSIHTYINEEAGRINQKALLKNFKELQCGNAVIIYLEQQNACILIRKPHDDDKTVVFETFETSATAEKTLAAKGALQWDFPGMTVSLDSSEFANSSFQDNLVWFISRATVEAVDEFVPKIERAGAKFSETRDTMDPAMITKFLMTLLESNGTRINTQLLRKRVKDDVCWRNVTLPWRRSPFWLTLRVCVQRLLYLRLGEPVGRALYKSLMCCVLAQLLEDSINAFETEKCPSAEECNFLKTKLCRRLAKLEGERGNASPDLSKLYGTLFETLAPLCQKSIDVATRTFESEWSSFKKNSQRLVETLPQKADDKDLYLSLPHSAEHLRTITNFGKRSQQIQQEVVENTVSLAAIDDNKTTEFETMSKHYSLLAMMELELEEQPFRLPTEKSDCEKKCIDIAKQIEDYLGAVGNSYDNDPEQISVYILTVAELWMYMDKCATTAYPLLKRYHPWWEPRWLDMLLLSKPRHIERVRKIQRYLGTRCTKERMTIFTKHSPGCLSDRYFHDDLLVLQERIEGACSNSRDKKILELDELVKEFQNLTQGMESHSCECKIRDGKTDIRQCRYHYCYRSLRRVKKKEIEIHEDFLPPENRAFEKKAVIFELGAPDALIVYRNIAWRIVSSLCLNDSPKGVKPQAMLDEYRQLSQFKEPRDSEITHGLTLASKTKSSLGTHYKLRRIPAPPESVLYPLALRFEYYDPQQQIWLKDIPQKPNFAHRFNVLLPNLFSHFYRSSDFTAAGHGPSSYETIARSTECPPGISIHEGIAHRNLMGGKYRRWFSILIELGSSNINFSRSETTVLFRFLALQIGPRLTEGGSPATNTLKDPLFCRRLMEQIDKRVDSISRNWRETKYMETLLIVVTQVRELACSQSSSQAYDLILNIRRVTHNWMSLLRSRMRDEAAKETIEDAARFCFLSALLCRRTFVSEVYDNETLDEESFKCFTEATLTMQESSVVTINEVHLETRNMLIADIKMSAAMGHMLQSMALKHPDSLQSAINVAWPKEDRTSRTYSEWEFRHDPNERQAHNLRRTPDGNKWWITSIVRATEHTKSQVVHYHLLEGHLLIDGHPIGKLPGKIRESKTVKELFGNERLVAFPSNVPDMSYMLAADKEGYRVHLGYRDTALIVRAYKQNKVLEFIPRNTFGFANHLDLPQFLIERCFHWLDLQSETIEIRHHPWKSRGSDWSLDLSTQKATSSRVSLVDPQSRLFESIARIFHDFEDRQMLTVLQPLGGPLRVELKRMNLTFYVNEKGLLQCKELCAEIDLDQDAGTLYGLSSMLVVRSATDSMQRSIITTMGAAEYFRDEVHVRVRMTNTGTYAKYDIDDILGRLHCPSEPDLLYNKALIHAFTSFFIPDPLTGRTGTEEALSCLQSGSYQPWTTLSSGSLEILAKLANLSPRREYYPKDKRVLQAVQWDADLTICIQHDSYRTVVDSVLKKSKCLSLFDMHKPGPVDSMLLNEHHLHRRAILRRGIYERQGVLSPELSRPEDSAYVARDRWSTSYRISYVREIVSLIRKQPQQLPTTATLLPVLQGSYLIEGYTEMFMPATFDECLSMNIPARWGSLVSTSRDWDREDIYRHMFQFCMVAFSKRVDMGLLRVILCFFLFDDLKSLVYPHYARFVEFRGDEQPKLDTIRKTIEPYCKQCNELEKAEKKAKEQINLGEIRQIEMKKRQHSKECDLECERFSTFLLRQWPCETLSVDGFEAQYLDISQAIRAVSPGWLQLYKNMQLSKHIREVQMVLRQHNGITFAVSPPRTLPDPEILGIGRRQRYIAPQLAQNLLQKDGHRIREFYDMDTLRAWIKQKSVNSTISLRSKAEIAEEVLELEEIIDSTIRSSCSVESRYGQDMKESIHALKAIDAVPEAESFLITFDEGTDHFKDEIKKARSVVRNHYQSIVDALLMNESSFHWLSQANIWPCMTPVTILEQLRSTSKLPVKLHMRESIISYGIEIVKLQQLIRMKGALRNHRVLYQEYKNSGHINWNPSDYPDWLLMEIDSNLQIREEQATVALEIIFPPSGSNSVLQMNMGQGKTSVIMPMVASVLADGKRLARLIVPKALLSQTAEVLQTRLGGLVGRDITHIPFSRKIPTANGIIDSYRNIHETALQSSGVMLEAPEHVLSFKLSGLQKLCDSISTEGVQMVNIQRWMDNVCRDVLDECDFTLAVRTQLIYPSGTQMMVDGHPDRWEVAMTVLQLVAYNIRSLARDFPRSIDIVERSQTGFPFIYFLERDVEVHLVREIVNEICSSQILPMPCFSDEQKDAVKAFISSVQVSSSTVECINNILPEKPQVLKNIYLLRGLLARGILTLCLKRRWNVQYGLHPKRDPMAVPFHAKGVPSDGAEWGHPDVAILLTCLSFYHQGLTKDQLRQSLCVILESDDPSSEYAIWTQTSSSLPETLRDCNMISIDNRWQIEEIWQHLRLSTVVINHFLRNVVFPTHAKQFSNKLQASGWDIPLDNDNEVSSSEGNAGDLSGITTGFSGTNDSRMLLPLTIKQRDLPSLVHINAEVLTYLLQARNRKYILATDVNNRRLSELALLCCLKENKMSILIDAGAFILEMDNRTLAKKWLQEDGTAIAAVYFGPDNKAWVQYRAGKTVPLLSSPFADNLENCLVYIDEAHTRGTDLKLPSDARGALTLGVNQTKDHTVQAAMRLRRLRTTQSITFIAPPEVHQSILHASKKRGTDHLDSSNVITWLLKQTCNTIRDLQPLHYAQGSDFCRRMQAAKRYKDFLQNEAHRAAYMENLNRPEQQSLRQMYPPRNPQANSGASSTVDSSITDRKLSEFMQELNRIDAKSHVGDDSETSALDEVEQEREVANEVEEREVQRPLPMTPLMFPGLDPSISEFVKTGKLRRDGNHVKASVVLSTTNLGLKHGIDASSFMPHLFVSMEFTRTAKLNEGETHDNYIRPVSWILYSTRTEEALVIIPEEAEQFIRLFWDVQNTPVHLILYAAPVTKLMEPFNHLSYYSVPSLPEEWSAPQWLPVEVGILAGRLYFEFSENGLFFVVSVKISRIHRWGFYAKAFHWTKIILYSQREGYRHSQAMPSNPFYLHCTL</sequence>
<keyword evidence="5" id="KW-0378">Hydrolase</keyword>
<evidence type="ECO:0000313" key="11">
    <source>
        <dbReference type="EMBL" id="KAL1886622.1"/>
    </source>
</evidence>
<organism evidence="11 12">
    <name type="scientific">Paecilomyces lecythidis</name>
    <dbReference type="NCBI Taxonomy" id="3004212"/>
    <lineage>
        <taxon>Eukaryota</taxon>
        <taxon>Fungi</taxon>
        <taxon>Dikarya</taxon>
        <taxon>Ascomycota</taxon>
        <taxon>Pezizomycotina</taxon>
        <taxon>Eurotiomycetes</taxon>
        <taxon>Eurotiomycetidae</taxon>
        <taxon>Eurotiales</taxon>
        <taxon>Thermoascaceae</taxon>
        <taxon>Paecilomyces</taxon>
    </lineage>
</organism>
<keyword evidence="12" id="KW-1185">Reference proteome</keyword>
<feature type="compositionally biased region" description="Polar residues" evidence="7">
    <location>
        <begin position="2825"/>
        <end position="2838"/>
    </location>
</feature>
<dbReference type="Proteomes" id="UP001583193">
    <property type="component" value="Unassembled WGS sequence"/>
</dbReference>
<evidence type="ECO:0000256" key="2">
    <source>
        <dbReference type="ARBA" id="ARBA00012759"/>
    </source>
</evidence>
<dbReference type="Pfam" id="PF20255">
    <property type="entry name" value="DUF6606"/>
    <property type="match status" value="1"/>
</dbReference>
<comment type="caution">
    <text evidence="11">The sequence shown here is derived from an EMBL/GenBank/DDBJ whole genome shotgun (WGS) entry which is preliminary data.</text>
</comment>
<reference evidence="11 12" key="1">
    <citation type="journal article" date="2024" name="IMA Fungus">
        <title>IMA Genome - F19 : A genome assembly and annotation guide to empower mycologists, including annotated draft genome sequences of Ceratocystis pirilliformis, Diaporthe australafricana, Fusarium ophioides, Paecilomyces lecythidis, and Sporothrix stenoceras.</title>
        <authorList>
            <person name="Aylward J."/>
            <person name="Wilson A.M."/>
            <person name="Visagie C.M."/>
            <person name="Spraker J."/>
            <person name="Barnes I."/>
            <person name="Buitendag C."/>
            <person name="Ceriani C."/>
            <person name="Del Mar Angel L."/>
            <person name="du Plessis D."/>
            <person name="Fuchs T."/>
            <person name="Gasser K."/>
            <person name="Kramer D."/>
            <person name="Li W."/>
            <person name="Munsamy K."/>
            <person name="Piso A."/>
            <person name="Price J.L."/>
            <person name="Sonnekus B."/>
            <person name="Thomas C."/>
            <person name="van der Nest A."/>
            <person name="van Dijk A."/>
            <person name="van Heerden A."/>
            <person name="van Vuuren N."/>
            <person name="Yilmaz N."/>
            <person name="Duong T.A."/>
            <person name="van der Merwe N.A."/>
            <person name="Wingfield M.J."/>
            <person name="Wingfield B.D."/>
        </authorList>
    </citation>
    <scope>NUCLEOTIDE SEQUENCE [LARGE SCALE GENOMIC DNA]</scope>
    <source>
        <strain evidence="11 12">CMW 18167</strain>
    </source>
</reference>
<dbReference type="InterPro" id="IPR022105">
    <property type="entry name" value="DUF3645"/>
</dbReference>
<feature type="domain" description="DUF6606" evidence="10">
    <location>
        <begin position="13"/>
        <end position="293"/>
    </location>
</feature>
<dbReference type="PANTHER" id="PTHR13367:SF33">
    <property type="entry name" value="P-LOOP CONTAINING NUCLEOSIDE TRIPHOSPHATE HYDROLASE PROTEIN"/>
    <property type="match status" value="1"/>
</dbReference>
<feature type="domain" description="DUF3645" evidence="9">
    <location>
        <begin position="2387"/>
        <end position="2419"/>
    </location>
</feature>
<dbReference type="SUPFAM" id="SSF52540">
    <property type="entry name" value="P-loop containing nucleoside triphosphate hydrolases"/>
    <property type="match status" value="1"/>
</dbReference>
<protein>
    <recommendedName>
        <fullName evidence="2">ubiquitinyl hydrolase 1</fullName>
        <ecNumber evidence="2">3.4.19.12</ecNumber>
    </recommendedName>
</protein>
<dbReference type="InterPro" id="IPR051346">
    <property type="entry name" value="OTU_Deubiquitinase"/>
</dbReference>
<feature type="region of interest" description="Disordered" evidence="7">
    <location>
        <begin position="2818"/>
        <end position="2838"/>
    </location>
</feature>
<gene>
    <name evidence="11" type="ORF">Plec18167_000554</name>
</gene>
<dbReference type="PANTHER" id="PTHR13367">
    <property type="entry name" value="UBIQUITIN THIOESTERASE"/>
    <property type="match status" value="1"/>
</dbReference>